<dbReference type="InterPro" id="IPR009057">
    <property type="entry name" value="Homeodomain-like_sf"/>
</dbReference>
<dbReference type="Pfam" id="PF13837">
    <property type="entry name" value="Myb_DNA-bind_4"/>
    <property type="match status" value="1"/>
</dbReference>
<protein>
    <recommendedName>
        <fullName evidence="2">Myb-like domain-containing protein</fullName>
    </recommendedName>
</protein>
<dbReference type="AlphaFoldDB" id="A0ABD3SN69"/>
<dbReference type="InterPro" id="IPR044822">
    <property type="entry name" value="Myb_DNA-bind_4"/>
</dbReference>
<keyword evidence="4" id="KW-1185">Reference proteome</keyword>
<gene>
    <name evidence="3" type="ORF">ACJIZ3_021717</name>
</gene>
<dbReference type="CDD" id="cd12203">
    <property type="entry name" value="GT1"/>
    <property type="match status" value="1"/>
</dbReference>
<reference evidence="3 4" key="1">
    <citation type="submission" date="2024-12" db="EMBL/GenBank/DDBJ databases">
        <title>The unique morphological basis and parallel evolutionary history of personate flowers in Penstemon.</title>
        <authorList>
            <person name="Depatie T.H."/>
            <person name="Wessinger C.A."/>
        </authorList>
    </citation>
    <scope>NUCLEOTIDE SEQUENCE [LARGE SCALE GENOMIC DNA]</scope>
    <source>
        <strain evidence="3">WTNN_2</strain>
        <tissue evidence="3">Leaf</tissue>
    </source>
</reference>
<dbReference type="PANTHER" id="PTHR47211">
    <property type="entry name" value="TRIHELIX TRANSCRIPTION FACTOR ASR3"/>
    <property type="match status" value="1"/>
</dbReference>
<dbReference type="PANTHER" id="PTHR47211:SF3">
    <property type="entry name" value="TRIHELIX TRANSCRIPTION FACTOR ASR3-LIKE"/>
    <property type="match status" value="1"/>
</dbReference>
<evidence type="ECO:0000313" key="3">
    <source>
        <dbReference type="EMBL" id="KAL3825688.1"/>
    </source>
</evidence>
<evidence type="ECO:0000313" key="4">
    <source>
        <dbReference type="Proteomes" id="UP001634393"/>
    </source>
</evidence>
<feature type="region of interest" description="Disordered" evidence="1">
    <location>
        <begin position="150"/>
        <end position="172"/>
    </location>
</feature>
<dbReference type="PROSITE" id="PS50090">
    <property type="entry name" value="MYB_LIKE"/>
    <property type="match status" value="1"/>
</dbReference>
<dbReference type="EMBL" id="JBJXBP010000006">
    <property type="protein sequence ID" value="KAL3825688.1"/>
    <property type="molecule type" value="Genomic_DNA"/>
</dbReference>
<accession>A0ABD3SN69</accession>
<dbReference type="Proteomes" id="UP001634393">
    <property type="component" value="Unassembled WGS sequence"/>
</dbReference>
<feature type="domain" description="Myb-like" evidence="2">
    <location>
        <begin position="22"/>
        <end position="95"/>
    </location>
</feature>
<evidence type="ECO:0000259" key="2">
    <source>
        <dbReference type="PROSITE" id="PS50090"/>
    </source>
</evidence>
<name>A0ABD3SN69_9LAMI</name>
<comment type="caution">
    <text evidence="3">The sequence shown here is derived from an EMBL/GenBank/DDBJ whole genome shotgun (WGS) entry which is preliminary data.</text>
</comment>
<dbReference type="InterPro" id="IPR001005">
    <property type="entry name" value="SANT/Myb"/>
</dbReference>
<evidence type="ECO:0000256" key="1">
    <source>
        <dbReference type="SAM" id="MobiDB-lite"/>
    </source>
</evidence>
<dbReference type="SUPFAM" id="SSF46689">
    <property type="entry name" value="Homeodomain-like"/>
    <property type="match status" value="1"/>
</dbReference>
<proteinExistence type="predicted"/>
<dbReference type="Gene3D" id="1.10.10.60">
    <property type="entry name" value="Homeodomain-like"/>
    <property type="match status" value="1"/>
</dbReference>
<organism evidence="3 4">
    <name type="scientific">Penstemon smallii</name>
    <dbReference type="NCBI Taxonomy" id="265156"/>
    <lineage>
        <taxon>Eukaryota</taxon>
        <taxon>Viridiplantae</taxon>
        <taxon>Streptophyta</taxon>
        <taxon>Embryophyta</taxon>
        <taxon>Tracheophyta</taxon>
        <taxon>Spermatophyta</taxon>
        <taxon>Magnoliopsida</taxon>
        <taxon>eudicotyledons</taxon>
        <taxon>Gunneridae</taxon>
        <taxon>Pentapetalae</taxon>
        <taxon>asterids</taxon>
        <taxon>lamiids</taxon>
        <taxon>Lamiales</taxon>
        <taxon>Plantaginaceae</taxon>
        <taxon>Cheloneae</taxon>
        <taxon>Penstemon</taxon>
    </lineage>
</organism>
<feature type="region of interest" description="Disordered" evidence="1">
    <location>
        <begin position="1"/>
        <end position="25"/>
    </location>
</feature>
<sequence>MEPEMNGTNDNPAFVEGIDDKNKKPRKFRWTQQETFVLIEAKKIAEEKGVRRRKSNLGFGSDRTETKWDFVSSHCRQLGMNRSATQCRKKWGNLNNDFQKIKTWESQEQGVVESYWVMESALRKDMKLPGGFDREIYDVLDGKTFEEDDYGDGLDGLEAEDVDDDDVGDDFSPEFEQAAQEKRPGEENPPEGTIPSPISISCTFNFQLNLRQSGSKFWTISEFKEVKKRRVQSSSSNCENSDVGERLIIALERNITSLNEYLKAQQVKSQLDRELQKKLLNGLVKALAKVDEIADRLANKL</sequence>
<feature type="compositionally biased region" description="Polar residues" evidence="1">
    <location>
        <begin position="1"/>
        <end position="11"/>
    </location>
</feature>